<gene>
    <name evidence="2" type="ORF">Pcatena_05440</name>
</gene>
<dbReference type="InterPro" id="IPR016181">
    <property type="entry name" value="Acyl_CoA_acyltransferase"/>
</dbReference>
<dbReference type="CDD" id="cd04301">
    <property type="entry name" value="NAT_SF"/>
    <property type="match status" value="1"/>
</dbReference>
<dbReference type="Proteomes" id="UP000273154">
    <property type="component" value="Chromosome"/>
</dbReference>
<dbReference type="Pfam" id="PF00583">
    <property type="entry name" value="Acetyltransf_1"/>
    <property type="match status" value="1"/>
</dbReference>
<dbReference type="PROSITE" id="PS51186">
    <property type="entry name" value="GNAT"/>
    <property type="match status" value="1"/>
</dbReference>
<dbReference type="GO" id="GO:0016747">
    <property type="term" value="F:acyltransferase activity, transferring groups other than amino-acyl groups"/>
    <property type="evidence" value="ECO:0007669"/>
    <property type="project" value="InterPro"/>
</dbReference>
<evidence type="ECO:0000313" key="3">
    <source>
        <dbReference type="Proteomes" id="UP000273154"/>
    </source>
</evidence>
<accession>A0A3G9JWV5</accession>
<evidence type="ECO:0000259" key="1">
    <source>
        <dbReference type="PROSITE" id="PS51186"/>
    </source>
</evidence>
<dbReference type="SUPFAM" id="SSF55729">
    <property type="entry name" value="Acyl-CoA N-acyltransferases (Nat)"/>
    <property type="match status" value="1"/>
</dbReference>
<dbReference type="EMBL" id="AP019367">
    <property type="protein sequence ID" value="BBH49957.1"/>
    <property type="molecule type" value="Genomic_DNA"/>
</dbReference>
<keyword evidence="3" id="KW-1185">Reference proteome</keyword>
<dbReference type="AlphaFoldDB" id="A0A3G9JWV5"/>
<sequence>MPGAAPLAAAVWAPEGVADEPGTPFGVTYEPAPVVLTGVSGQDAGELVFALLDSGRSVVTVGGEVPGAAGALEAMSRLGVTQAHLAGPLAGTIAQKAPARALSAAPLPERATANAAAELLAHIRAHEPRRRHNPLVSVDAAGAHVAPGPEDIVVRHAVAADEPAIQAMYGHLLDACDAPGRETCGWRRGFWPLPDDVSRRLREGITWVALERGGERPGAPVLGAMSLDGDFGLPGVEPDWEPLAPGEMLTCHLLATDPAARGRGVATALLASYAREGIARGCRALRINTSPQSLSNRLYRELGFTLHRPVWFPYEGLDLTGWTNLYEIRLDVAAPAPGHAR</sequence>
<proteinExistence type="predicted"/>
<protein>
    <recommendedName>
        <fullName evidence="1">N-acetyltransferase domain-containing protein</fullName>
    </recommendedName>
</protein>
<feature type="domain" description="N-acetyltransferase" evidence="1">
    <location>
        <begin position="152"/>
        <end position="331"/>
    </location>
</feature>
<organism evidence="2 3">
    <name type="scientific">Parolsenella catena</name>
    <dbReference type="NCBI Taxonomy" id="2003188"/>
    <lineage>
        <taxon>Bacteria</taxon>
        <taxon>Bacillati</taxon>
        <taxon>Actinomycetota</taxon>
        <taxon>Coriobacteriia</taxon>
        <taxon>Coriobacteriales</taxon>
        <taxon>Atopobiaceae</taxon>
        <taxon>Parolsenella</taxon>
    </lineage>
</organism>
<dbReference type="InterPro" id="IPR000182">
    <property type="entry name" value="GNAT_dom"/>
</dbReference>
<dbReference type="Gene3D" id="3.40.630.30">
    <property type="match status" value="1"/>
</dbReference>
<evidence type="ECO:0000313" key="2">
    <source>
        <dbReference type="EMBL" id="BBH49957.1"/>
    </source>
</evidence>
<reference evidence="3" key="1">
    <citation type="submission" date="2018-11" db="EMBL/GenBank/DDBJ databases">
        <title>Comparative genomics of Parolsenella catena and Libanicoccus massiliensis: Reclassification of Libanicoccus massiliensis as Parolsenella massiliensis comb. nov.</title>
        <authorList>
            <person name="Sakamoto M."/>
            <person name="Ikeyama N."/>
            <person name="Murakami T."/>
            <person name="Mori H."/>
            <person name="Yuki M."/>
            <person name="Ohkuma M."/>
        </authorList>
    </citation>
    <scope>NUCLEOTIDE SEQUENCE [LARGE SCALE GENOMIC DNA]</scope>
    <source>
        <strain evidence="3">JCM 31932</strain>
    </source>
</reference>
<dbReference type="KEGG" id="pcat:Pcatena_05440"/>
<name>A0A3G9JWV5_9ACTN</name>